<name>A0A484NUL6_9ZZZZ</name>
<sequence>MSGATNKVNIRPEVNILSVLRHLNYRPWFALAEFVDNSIQSYVSNRESLRAIDGVDSSLRVTVSIEPEGAGRITITDNAAGIALADFPRAFRPAQTPPDRGGLSEFGMGMKSAACWFAKKWSVRTKALGESVERVVKFDIDEIVEDRIEELTILEVPSASQRHYTVLELTDLCHVPKRRTIGKIKEHLASIYRTFLRDETLTLVFGREELTFEETLILKAAPCREQTSAPIEWRKAIEMDLGGPHKVTGFAALREVGSTTHAGFALFRRGRLIEGSADESYRPEQIFGKSNSYTFQRLFGELHLSGFDVSHTKDGFRWEEHEELFLELLKDELKAAPMNLLDQAEGYRAKQHKRTREFDKVAETATNNVADVIERELAPVLEGEAQHPADPPAVPSVIVAPSASGFERTVEVRVSTTLWVLTIKAGTDPTVSDWLRVGDATKPSDDGLRRRSVQVEVSLVHPFVERFVGGGNENIEVFVRFASAVALAAALSSVAGGKPQFFLHHLNNLLRETFAAP</sequence>
<accession>A0A484NUL6</accession>
<dbReference type="InterPro" id="IPR036890">
    <property type="entry name" value="HATPase_C_sf"/>
</dbReference>
<evidence type="ECO:0008006" key="2">
    <source>
        <dbReference type="Google" id="ProtNLM"/>
    </source>
</evidence>
<gene>
    <name evidence="1" type="ORF">AMP9_0767</name>
</gene>
<organism evidence="1">
    <name type="scientific">plant metagenome</name>
    <dbReference type="NCBI Taxonomy" id="1297885"/>
    <lineage>
        <taxon>unclassified sequences</taxon>
        <taxon>metagenomes</taxon>
        <taxon>organismal metagenomes</taxon>
    </lineage>
</organism>
<proteinExistence type="predicted"/>
<dbReference type="Pfam" id="PF13589">
    <property type="entry name" value="HATPase_c_3"/>
    <property type="match status" value="1"/>
</dbReference>
<dbReference type="Gene3D" id="3.30.565.10">
    <property type="entry name" value="Histidine kinase-like ATPase, C-terminal domain"/>
    <property type="match status" value="1"/>
</dbReference>
<dbReference type="EMBL" id="CAADHY010000008">
    <property type="protein sequence ID" value="VFR17252.1"/>
    <property type="molecule type" value="Genomic_DNA"/>
</dbReference>
<evidence type="ECO:0000313" key="1">
    <source>
        <dbReference type="EMBL" id="VFR17252.1"/>
    </source>
</evidence>
<dbReference type="AlphaFoldDB" id="A0A484NUL6"/>
<dbReference type="SUPFAM" id="SSF55874">
    <property type="entry name" value="ATPase domain of HSP90 chaperone/DNA topoisomerase II/histidine kinase"/>
    <property type="match status" value="1"/>
</dbReference>
<protein>
    <recommendedName>
        <fullName evidence="2">ATP-binding protein</fullName>
    </recommendedName>
</protein>
<reference evidence="1" key="1">
    <citation type="submission" date="2019-03" db="EMBL/GenBank/DDBJ databases">
        <authorList>
            <person name="Danneels B."/>
        </authorList>
    </citation>
    <scope>NUCLEOTIDE SEQUENCE</scope>
</reference>